<organism evidence="2 3">
    <name type="scientific">Kutzneria buriramensis</name>
    <dbReference type="NCBI Taxonomy" id="1045776"/>
    <lineage>
        <taxon>Bacteria</taxon>
        <taxon>Bacillati</taxon>
        <taxon>Actinomycetota</taxon>
        <taxon>Actinomycetes</taxon>
        <taxon>Pseudonocardiales</taxon>
        <taxon>Pseudonocardiaceae</taxon>
        <taxon>Kutzneria</taxon>
    </lineage>
</organism>
<gene>
    <name evidence="2" type="ORF">BCF44_107279</name>
</gene>
<accession>A0A3E0HIX2</accession>
<dbReference type="RefSeq" id="WP_211353156.1">
    <property type="nucleotide sequence ID" value="NZ_CP144375.1"/>
</dbReference>
<comment type="caution">
    <text evidence="2">The sequence shown here is derived from an EMBL/GenBank/DDBJ whole genome shotgun (WGS) entry which is preliminary data.</text>
</comment>
<sequence>MQAFVQQLPALLGVLVGALASYTATSAAERARWRRAQSVRWDDKRLTAYAEYAHAVKKVISISVRLAAHRGVHRDIDALPPEEGCPRWPSPRRTAQ</sequence>
<protein>
    <submittedName>
        <fullName evidence="2">Uncharacterized protein</fullName>
    </submittedName>
</protein>
<evidence type="ECO:0000313" key="3">
    <source>
        <dbReference type="Proteomes" id="UP000256269"/>
    </source>
</evidence>
<dbReference type="AlphaFoldDB" id="A0A3E0HIX2"/>
<dbReference type="EMBL" id="QUNO01000007">
    <property type="protein sequence ID" value="REH46146.1"/>
    <property type="molecule type" value="Genomic_DNA"/>
</dbReference>
<evidence type="ECO:0000256" key="1">
    <source>
        <dbReference type="SAM" id="MobiDB-lite"/>
    </source>
</evidence>
<feature type="region of interest" description="Disordered" evidence="1">
    <location>
        <begin position="76"/>
        <end position="96"/>
    </location>
</feature>
<name>A0A3E0HIX2_9PSEU</name>
<keyword evidence="3" id="KW-1185">Reference proteome</keyword>
<proteinExistence type="predicted"/>
<evidence type="ECO:0000313" key="2">
    <source>
        <dbReference type="EMBL" id="REH46146.1"/>
    </source>
</evidence>
<dbReference type="Proteomes" id="UP000256269">
    <property type="component" value="Unassembled WGS sequence"/>
</dbReference>
<reference evidence="2 3" key="1">
    <citation type="submission" date="2018-08" db="EMBL/GenBank/DDBJ databases">
        <title>Genomic Encyclopedia of Archaeal and Bacterial Type Strains, Phase II (KMG-II): from individual species to whole genera.</title>
        <authorList>
            <person name="Goeker M."/>
        </authorList>
    </citation>
    <scope>NUCLEOTIDE SEQUENCE [LARGE SCALE GENOMIC DNA]</scope>
    <source>
        <strain evidence="2 3">DSM 45791</strain>
    </source>
</reference>